<evidence type="ECO:0008006" key="3">
    <source>
        <dbReference type="Google" id="ProtNLM"/>
    </source>
</evidence>
<comment type="caution">
    <text evidence="1">The sequence shown here is derived from an EMBL/GenBank/DDBJ whole genome shotgun (WGS) entry which is preliminary data.</text>
</comment>
<name>A0ABS7G384_9ACTN</name>
<dbReference type="SUPFAM" id="SSF48371">
    <property type="entry name" value="ARM repeat"/>
    <property type="match status" value="1"/>
</dbReference>
<reference evidence="1 2" key="1">
    <citation type="submission" date="2021-07" db="EMBL/GenBank/DDBJ databases">
        <title>Actinomadura sp. PM05-2 isolated from lichen.</title>
        <authorList>
            <person name="Somphong A."/>
            <person name="Phongsopitanun W."/>
            <person name="Tanasupawat S."/>
            <person name="Peongsungnone V."/>
        </authorList>
    </citation>
    <scope>NUCLEOTIDE SEQUENCE [LARGE SCALE GENOMIC DNA]</scope>
    <source>
        <strain evidence="1 2">PM05-2</strain>
    </source>
</reference>
<protein>
    <recommendedName>
        <fullName evidence="3">HEAT repeat domain-containing protein</fullName>
    </recommendedName>
</protein>
<proteinExistence type="predicted"/>
<dbReference type="EMBL" id="JAIBOA010000031">
    <property type="protein sequence ID" value="MBW8487173.1"/>
    <property type="molecule type" value="Genomic_DNA"/>
</dbReference>
<sequence>MRDPDSVDWSSLRHAYGPAADVPGHLRRIAAGGEDEALDALDELTMAVHHQGGGVQDSATALLPFLVDIAEDAPDAVRTEALELVALIARDGRLAAPRWVHEGWPAAWAAELPRVLALLDGSGGRVRRAALSALEEAGGGADAVVPVLLARSDADPADRLAVLLALGSLAAHGRPETRAAALARLRERARDGDPQTALAAEAALRRADPGHRPAAAAVIAALSAPDIAVWPEVLGTPSAASAVTWAASLLGDGVRPRTEAALALAAHPDPARRTGAVRVIAGVLTASRAPEAELLPVLTLLGADEAVEARALAAHLMAAARGDAGALAARLDDRGPVFREGGEEIADIAVWGLAVQRDARCLPGLLARIEGPRCCGADVVDSGTLYIPWIPSIAELLDPMAEHAAALLPAIRSRLAARRESHPGLIRALARWGPVAAPAVPELTRLLKGADWPHVLDALAAIGPAAADALPRIEAGRFPHDSTPWQTRAARVGPLTARWRIAGDPGPLLDAVAAAPAADHLAEIADLGPAAVAHGPALRALLDDRDEWTRVRAANALHRVTGDPDEAARALRETARDLAARPMPVSMEALRLLAAIRADPGPLRPMLADLLASDRRHRYHSGRRAFDDDRAIRANAALLLA</sequence>
<gene>
    <name evidence="1" type="ORF">K1Y72_32750</name>
</gene>
<dbReference type="RefSeq" id="WP_220170414.1">
    <property type="nucleotide sequence ID" value="NZ_JAIBOA010000031.1"/>
</dbReference>
<dbReference type="InterPro" id="IPR011989">
    <property type="entry name" value="ARM-like"/>
</dbReference>
<keyword evidence="2" id="KW-1185">Reference proteome</keyword>
<dbReference type="InterPro" id="IPR016024">
    <property type="entry name" value="ARM-type_fold"/>
</dbReference>
<evidence type="ECO:0000313" key="2">
    <source>
        <dbReference type="Proteomes" id="UP000774570"/>
    </source>
</evidence>
<evidence type="ECO:0000313" key="1">
    <source>
        <dbReference type="EMBL" id="MBW8487173.1"/>
    </source>
</evidence>
<dbReference type="Gene3D" id="1.25.10.10">
    <property type="entry name" value="Leucine-rich Repeat Variant"/>
    <property type="match status" value="1"/>
</dbReference>
<organism evidence="1 2">
    <name type="scientific">Actinomadura parmotrematis</name>
    <dbReference type="NCBI Taxonomy" id="2864039"/>
    <lineage>
        <taxon>Bacteria</taxon>
        <taxon>Bacillati</taxon>
        <taxon>Actinomycetota</taxon>
        <taxon>Actinomycetes</taxon>
        <taxon>Streptosporangiales</taxon>
        <taxon>Thermomonosporaceae</taxon>
        <taxon>Actinomadura</taxon>
    </lineage>
</organism>
<dbReference type="Proteomes" id="UP000774570">
    <property type="component" value="Unassembled WGS sequence"/>
</dbReference>
<accession>A0ABS7G384</accession>